<dbReference type="Proteomes" id="UP000192220">
    <property type="component" value="Unplaced"/>
</dbReference>
<dbReference type="RefSeq" id="XP_013888616.1">
    <property type="nucleotide sequence ID" value="XM_014033162.1"/>
</dbReference>
<keyword evidence="1" id="KW-0175">Coiled coil</keyword>
<feature type="chain" id="PRO_5014139599" evidence="2">
    <location>
        <begin position="20"/>
        <end position="264"/>
    </location>
</feature>
<evidence type="ECO:0000313" key="4">
    <source>
        <dbReference type="RefSeq" id="XP_013888616.1"/>
    </source>
</evidence>
<proteinExistence type="predicted"/>
<dbReference type="OrthoDB" id="8950431at2759"/>
<evidence type="ECO:0000313" key="3">
    <source>
        <dbReference type="Proteomes" id="UP000192220"/>
    </source>
</evidence>
<name>A0A2I4D8Q5_AUSLI</name>
<dbReference type="InParanoid" id="A0A2I4D8Q5"/>
<organism evidence="3 4">
    <name type="scientific">Austrofundulus limnaeus</name>
    <name type="common">Annual killifish</name>
    <dbReference type="NCBI Taxonomy" id="52670"/>
    <lineage>
        <taxon>Eukaryota</taxon>
        <taxon>Metazoa</taxon>
        <taxon>Chordata</taxon>
        <taxon>Craniata</taxon>
        <taxon>Vertebrata</taxon>
        <taxon>Euteleostomi</taxon>
        <taxon>Actinopterygii</taxon>
        <taxon>Neopterygii</taxon>
        <taxon>Teleostei</taxon>
        <taxon>Neoteleostei</taxon>
        <taxon>Acanthomorphata</taxon>
        <taxon>Ovalentaria</taxon>
        <taxon>Atherinomorphae</taxon>
        <taxon>Cyprinodontiformes</taxon>
        <taxon>Rivulidae</taxon>
        <taxon>Austrofundulus</taxon>
    </lineage>
</organism>
<gene>
    <name evidence="4" type="primary">LOC106535995</name>
</gene>
<protein>
    <submittedName>
        <fullName evidence="4">Uncharacterized protein LOC106535995</fullName>
    </submittedName>
</protein>
<keyword evidence="3" id="KW-1185">Reference proteome</keyword>
<feature type="coiled-coil region" evidence="1">
    <location>
        <begin position="144"/>
        <end position="171"/>
    </location>
</feature>
<dbReference type="AlphaFoldDB" id="A0A2I4D8Q5"/>
<dbReference type="GeneID" id="106535995"/>
<sequence length="264" mass="28979">MATLLTTLFLLGLMGKALPDMVEPGPLSGVVLREQPGLLITNCRLYAQKVYVRFNPLNLCHQQASSSMKLASWAGNSWNHQAVQHAEADITHMLEQLQKFTISRSELSGTGKREKRFIGGILTAASAIGSLFSLGISSVNAVNIAAIKRHVAELQNEIPRIQLQLDEQQDQLTQVGKTVLDTVLVVNTHSTELTKLAKAVTELSSVIQIDYAYTQLITMLLTDMLREISSSIDTLVIGKIPPYLVSLQMVQDILLTTTTDRVTP</sequence>
<evidence type="ECO:0000256" key="1">
    <source>
        <dbReference type="SAM" id="Coils"/>
    </source>
</evidence>
<accession>A0A2I4D8Q5</accession>
<reference evidence="4" key="1">
    <citation type="submission" date="2025-08" db="UniProtKB">
        <authorList>
            <consortium name="RefSeq"/>
        </authorList>
    </citation>
    <scope>IDENTIFICATION</scope>
</reference>
<feature type="signal peptide" evidence="2">
    <location>
        <begin position="1"/>
        <end position="19"/>
    </location>
</feature>
<dbReference type="KEGG" id="alim:106535995"/>
<evidence type="ECO:0000256" key="2">
    <source>
        <dbReference type="SAM" id="SignalP"/>
    </source>
</evidence>
<keyword evidence="2" id="KW-0732">Signal</keyword>